<accession>A0A920BSP6</accession>
<feature type="domain" description="N-acetyltransferase" evidence="1">
    <location>
        <begin position="18"/>
        <end position="219"/>
    </location>
</feature>
<dbReference type="PROSITE" id="PS51186">
    <property type="entry name" value="GNAT"/>
    <property type="match status" value="1"/>
</dbReference>
<dbReference type="InterPro" id="IPR016181">
    <property type="entry name" value="Acyl_CoA_acyltransferase"/>
</dbReference>
<evidence type="ECO:0000313" key="2">
    <source>
        <dbReference type="EMBL" id="GIN60979.1"/>
    </source>
</evidence>
<evidence type="ECO:0000259" key="1">
    <source>
        <dbReference type="PROSITE" id="PS51186"/>
    </source>
</evidence>
<keyword evidence="3" id="KW-1185">Reference proteome</keyword>
<reference evidence="2" key="1">
    <citation type="submission" date="2021-03" db="EMBL/GenBank/DDBJ databases">
        <title>Antimicrobial resistance genes in bacteria isolated from Japanese honey, and their potential for conferring macrolide and lincosamide resistance in the American foulbrood pathogen Paenibacillus larvae.</title>
        <authorList>
            <person name="Okamoto M."/>
            <person name="Kumagai M."/>
            <person name="Kanamori H."/>
            <person name="Takamatsu D."/>
        </authorList>
    </citation>
    <scope>NUCLEOTIDE SEQUENCE</scope>
    <source>
        <strain evidence="2">J27TS8</strain>
    </source>
</reference>
<name>A0A920BSP6_9BACI</name>
<comment type="caution">
    <text evidence="2">The sequence shown here is derived from an EMBL/GenBank/DDBJ whole genome shotgun (WGS) entry which is preliminary data.</text>
</comment>
<sequence>MSYRSEFYVFDNGITFPAVIRNYDINDFDQLIEIQSECFPPPFPSDLWWNKEQLKNHTALFPEGAICMEIDGELAGSLTGLLVNFDPSAPTHTWEEITDNGYIRTHLPTGNTLYIVDISVRPKFRKLGLGKMMMQAMYHLVIQKGLDRLLGGGRMPGYHRFAERLSPEQYVDEVVSGKIKDPVISFLLKCGRTPIGLVKNYLEDEESHHYGVLMEWKNPFQNIK</sequence>
<gene>
    <name evidence="2" type="primary">ykwB</name>
    <name evidence="2" type="ORF">J27TS8_09720</name>
</gene>
<dbReference type="GO" id="GO:0016747">
    <property type="term" value="F:acyltransferase activity, transferring groups other than amino-acyl groups"/>
    <property type="evidence" value="ECO:0007669"/>
    <property type="project" value="InterPro"/>
</dbReference>
<dbReference type="RefSeq" id="WP_212933290.1">
    <property type="nucleotide sequence ID" value="NZ_BORC01000001.1"/>
</dbReference>
<dbReference type="AlphaFoldDB" id="A0A920BSP6"/>
<dbReference type="CDD" id="cd04301">
    <property type="entry name" value="NAT_SF"/>
    <property type="match status" value="1"/>
</dbReference>
<organism evidence="2 3">
    <name type="scientific">Robertmurraya siralis</name>
    <dbReference type="NCBI Taxonomy" id="77777"/>
    <lineage>
        <taxon>Bacteria</taxon>
        <taxon>Bacillati</taxon>
        <taxon>Bacillota</taxon>
        <taxon>Bacilli</taxon>
        <taxon>Bacillales</taxon>
        <taxon>Bacillaceae</taxon>
        <taxon>Robertmurraya</taxon>
    </lineage>
</organism>
<dbReference type="Pfam" id="PF00583">
    <property type="entry name" value="Acetyltransf_1"/>
    <property type="match status" value="1"/>
</dbReference>
<dbReference type="InterPro" id="IPR000182">
    <property type="entry name" value="GNAT_dom"/>
</dbReference>
<dbReference type="Proteomes" id="UP000682111">
    <property type="component" value="Unassembled WGS sequence"/>
</dbReference>
<dbReference type="SUPFAM" id="SSF55729">
    <property type="entry name" value="Acyl-CoA N-acyltransferases (Nat)"/>
    <property type="match status" value="1"/>
</dbReference>
<evidence type="ECO:0000313" key="3">
    <source>
        <dbReference type="Proteomes" id="UP000682111"/>
    </source>
</evidence>
<proteinExistence type="predicted"/>
<protein>
    <submittedName>
        <fullName evidence="2">N-acetyltransferase YkwB</fullName>
    </submittedName>
</protein>
<dbReference type="Gene3D" id="3.40.630.30">
    <property type="match status" value="1"/>
</dbReference>
<dbReference type="EMBL" id="BORC01000001">
    <property type="protein sequence ID" value="GIN60979.1"/>
    <property type="molecule type" value="Genomic_DNA"/>
</dbReference>